<sequence>MSRWLVGSQLLFMLRALKTALVLLCIFKIIKGYELAPSDPTSFSLIACEVATGGNDTIKHLISNNGTWLQQLNAAAAAGESLPRQLLPPPTGRPGGPPAAPLLLFYRRDWWEALTSTIGQLKRPNATGGASAAGGNGSGGGAAAAGAPDVGSGAAAGARNASGMAAAAATAASSVPPTWTLFVLLLSDLLNRDFDGDGVPDHALCVDLMPGCKGGAVLAAIYASLAQTHGTAQGLWFNQTDFNPLLGIPPGALGVALLPGSDVVEFGPPMEGVAPPPSSSSPAATAGSGAATGSSDLDGRAAAASSDTSATGSTGAAAAPLDGLVTCTAVHCPYGTAVNSTVLEVAATAVSLNLQLPTNTTYPNDGGSGAAAGSSLYLQAVRQLPDTLLINRAPFYGERATAAFVGVQQPPVTSSLSIFVLNVFTVSAVFTAIVVVAVAGFAAAAQRRVTHSPDGPKDPSGGVRKNTVVTEVVGAKNLGARNPSLTHACAPRCRFEDWCRINFTLNTGSSRSWLYGKSVVDATATPPLDTEWNASMYGDIVVLSGVTRATPPTGEVTAADVAALLNADPRDATRLAQVIASAVQHKNAAMDIQLPYSSHYSASRAAWAVAEFGTISRSFPYPAILLRLYAHTIGAIKLSRLVPEPPSAPAAPQAGRMRRAAMIAGITAIAALVLTVVGCGIGILLWHFRCRRRRAKKGCGVMPGAHPNTTLVVTDVQVKQILCTVVR</sequence>
<dbReference type="EMBL" id="GL378326">
    <property type="protein sequence ID" value="EFJ51852.1"/>
    <property type="molecule type" value="Genomic_DNA"/>
</dbReference>
<evidence type="ECO:0000313" key="4">
    <source>
        <dbReference type="Proteomes" id="UP000001058"/>
    </source>
</evidence>
<dbReference type="STRING" id="3068.D8TLD0"/>
<feature type="transmembrane region" description="Helical" evidence="2">
    <location>
        <begin position="418"/>
        <end position="444"/>
    </location>
</feature>
<dbReference type="InterPro" id="IPR050697">
    <property type="entry name" value="Adenylyl/Guanylyl_Cyclase_3/4"/>
</dbReference>
<evidence type="ECO:0000256" key="2">
    <source>
        <dbReference type="SAM" id="Phobius"/>
    </source>
</evidence>
<keyword evidence="2" id="KW-0472">Membrane</keyword>
<organism evidence="4">
    <name type="scientific">Volvox carteri f. nagariensis</name>
    <dbReference type="NCBI Taxonomy" id="3068"/>
    <lineage>
        <taxon>Eukaryota</taxon>
        <taxon>Viridiplantae</taxon>
        <taxon>Chlorophyta</taxon>
        <taxon>core chlorophytes</taxon>
        <taxon>Chlorophyceae</taxon>
        <taxon>CS clade</taxon>
        <taxon>Chlamydomonadales</taxon>
        <taxon>Volvocaceae</taxon>
        <taxon>Volvox</taxon>
    </lineage>
</organism>
<dbReference type="RefSeq" id="XP_002947262.1">
    <property type="nucleotide sequence ID" value="XM_002947216.1"/>
</dbReference>
<proteinExistence type="predicted"/>
<evidence type="ECO:0000256" key="1">
    <source>
        <dbReference type="SAM" id="MobiDB-lite"/>
    </source>
</evidence>
<dbReference type="InParanoid" id="D8TLD0"/>
<keyword evidence="4" id="KW-1185">Reference proteome</keyword>
<dbReference type="AlphaFoldDB" id="D8TLD0"/>
<accession>D8TLD0</accession>
<dbReference type="PANTHER" id="PTHR43081">
    <property type="entry name" value="ADENYLATE CYCLASE, TERMINAL-DIFFERENTIATION SPECIFIC-RELATED"/>
    <property type="match status" value="1"/>
</dbReference>
<reference evidence="3 4" key="1">
    <citation type="journal article" date="2010" name="Science">
        <title>Genomic analysis of organismal complexity in the multicellular green alga Volvox carteri.</title>
        <authorList>
            <person name="Prochnik S.E."/>
            <person name="Umen J."/>
            <person name="Nedelcu A.M."/>
            <person name="Hallmann A."/>
            <person name="Miller S.M."/>
            <person name="Nishii I."/>
            <person name="Ferris P."/>
            <person name="Kuo A."/>
            <person name="Mitros T."/>
            <person name="Fritz-Laylin L.K."/>
            <person name="Hellsten U."/>
            <person name="Chapman J."/>
            <person name="Simakov O."/>
            <person name="Rensing S.A."/>
            <person name="Terry A."/>
            <person name="Pangilinan J."/>
            <person name="Kapitonov V."/>
            <person name="Jurka J."/>
            <person name="Salamov A."/>
            <person name="Shapiro H."/>
            <person name="Schmutz J."/>
            <person name="Grimwood J."/>
            <person name="Lindquist E."/>
            <person name="Lucas S."/>
            <person name="Grigoriev I.V."/>
            <person name="Schmitt R."/>
            <person name="Kirk D."/>
            <person name="Rokhsar D.S."/>
        </authorList>
    </citation>
    <scope>NUCLEOTIDE SEQUENCE [LARGE SCALE GENOMIC DNA]</scope>
    <source>
        <strain evidence="4">f. Nagariensis / Eve</strain>
    </source>
</reference>
<dbReference type="OrthoDB" id="545881at2759"/>
<feature type="transmembrane region" description="Helical" evidence="2">
    <location>
        <begin position="662"/>
        <end position="688"/>
    </location>
</feature>
<feature type="compositionally biased region" description="Gly residues" evidence="1">
    <location>
        <begin position="131"/>
        <end position="143"/>
    </location>
</feature>
<keyword evidence="2" id="KW-0812">Transmembrane</keyword>
<protein>
    <submittedName>
        <fullName evidence="3">Uncharacterized protein</fullName>
    </submittedName>
</protein>
<evidence type="ECO:0000313" key="3">
    <source>
        <dbReference type="EMBL" id="EFJ51852.1"/>
    </source>
</evidence>
<name>D8TLD0_VOLCA</name>
<feature type="region of interest" description="Disordered" evidence="1">
    <location>
        <begin position="268"/>
        <end position="315"/>
    </location>
</feature>
<dbReference type="PANTHER" id="PTHR43081:SF1">
    <property type="entry name" value="ADENYLATE CYCLASE, TERMINAL-DIFFERENTIATION SPECIFIC"/>
    <property type="match status" value="1"/>
</dbReference>
<feature type="compositionally biased region" description="Low complexity" evidence="1">
    <location>
        <begin position="280"/>
        <end position="315"/>
    </location>
</feature>
<feature type="region of interest" description="Disordered" evidence="1">
    <location>
        <begin position="124"/>
        <end position="149"/>
    </location>
</feature>
<dbReference type="GeneID" id="9620225"/>
<dbReference type="KEGG" id="vcn:VOLCADRAFT_87447"/>
<dbReference type="Proteomes" id="UP000001058">
    <property type="component" value="Unassembled WGS sequence"/>
</dbReference>
<gene>
    <name evidence="3" type="ORF">VOLCADRAFT_87447</name>
</gene>
<keyword evidence="2" id="KW-1133">Transmembrane helix</keyword>